<accession>A0AA49JS00</accession>
<reference evidence="7" key="1">
    <citation type="submission" date="2023-07" db="EMBL/GenBank/DDBJ databases">
        <authorList>
            <person name="Haufschild T."/>
            <person name="Kallscheuer N."/>
            <person name="Hammer J."/>
            <person name="Kohn T."/>
            <person name="Kabuu M."/>
            <person name="Jogler M."/>
            <person name="Wohfarth N."/>
            <person name="Heuer A."/>
            <person name="Rohde M."/>
            <person name="van Teeseling M.C.F."/>
            <person name="Jogler C."/>
        </authorList>
    </citation>
    <scope>NUCLEOTIDE SEQUENCE</scope>
    <source>
        <strain evidence="7">Strain 138</strain>
        <strain evidence="8">Strain 318</strain>
    </source>
</reference>
<keyword evidence="9" id="KW-1185">Reference proteome</keyword>
<organism evidence="7">
    <name type="scientific">Pseudogemmatithrix spongiicola</name>
    <dbReference type="NCBI Taxonomy" id="3062599"/>
    <lineage>
        <taxon>Bacteria</taxon>
        <taxon>Pseudomonadati</taxon>
        <taxon>Gemmatimonadota</taxon>
        <taxon>Gemmatimonadia</taxon>
        <taxon>Gemmatimonadales</taxon>
        <taxon>Gemmatimonadaceae</taxon>
        <taxon>Pseudogemmatithrix</taxon>
    </lineage>
</organism>
<comment type="subcellular location">
    <subcellularLocation>
        <location evidence="1">Membrane</location>
        <topology evidence="1">Multi-pass membrane protein</topology>
    </subcellularLocation>
</comment>
<feature type="transmembrane region" description="Helical" evidence="6">
    <location>
        <begin position="60"/>
        <end position="84"/>
    </location>
</feature>
<feature type="transmembrane region" description="Helical" evidence="6">
    <location>
        <begin position="390"/>
        <end position="413"/>
    </location>
</feature>
<dbReference type="Proteomes" id="UP001229955">
    <property type="component" value="Chromosome"/>
</dbReference>
<feature type="transmembrane region" description="Helical" evidence="6">
    <location>
        <begin position="105"/>
        <end position="126"/>
    </location>
</feature>
<feature type="transmembrane region" description="Helical" evidence="6">
    <location>
        <begin position="209"/>
        <end position="229"/>
    </location>
</feature>
<feature type="transmembrane region" description="Helical" evidence="6">
    <location>
        <begin position="35"/>
        <end position="54"/>
    </location>
</feature>
<dbReference type="CDD" id="cd06176">
    <property type="entry name" value="MFS_BCD_PucC-like"/>
    <property type="match status" value="1"/>
</dbReference>
<dbReference type="AlphaFoldDB" id="A0AA49JS00"/>
<name>A0AA49JS00_9BACT</name>
<dbReference type="EMBL" id="CP130613">
    <property type="protein sequence ID" value="WKW13807.1"/>
    <property type="molecule type" value="Genomic_DNA"/>
</dbReference>
<proteinExistence type="inferred from homology"/>
<dbReference type="RefSeq" id="WP_367886608.1">
    <property type="nucleotide sequence ID" value="NZ_CP130612.1"/>
</dbReference>
<keyword evidence="3 6" id="KW-0812">Transmembrane</keyword>
<dbReference type="InterPro" id="IPR026036">
    <property type="entry name" value="PucC"/>
</dbReference>
<evidence type="ECO:0000256" key="6">
    <source>
        <dbReference type="SAM" id="Phobius"/>
    </source>
</evidence>
<dbReference type="Gene3D" id="1.20.1250.20">
    <property type="entry name" value="MFS general substrate transporter like domains"/>
    <property type="match status" value="1"/>
</dbReference>
<evidence type="ECO:0000256" key="2">
    <source>
        <dbReference type="ARBA" id="ARBA00008412"/>
    </source>
</evidence>
<dbReference type="Pfam" id="PF03209">
    <property type="entry name" value="PUCC"/>
    <property type="match status" value="1"/>
</dbReference>
<dbReference type="SUPFAM" id="SSF103473">
    <property type="entry name" value="MFS general substrate transporter"/>
    <property type="match status" value="1"/>
</dbReference>
<dbReference type="InterPro" id="IPR004896">
    <property type="entry name" value="PucC-rel"/>
</dbReference>
<feature type="transmembrane region" description="Helical" evidence="6">
    <location>
        <begin position="291"/>
        <end position="318"/>
    </location>
</feature>
<feature type="transmembrane region" description="Helical" evidence="6">
    <location>
        <begin position="256"/>
        <end position="279"/>
    </location>
</feature>
<feature type="transmembrane region" description="Helical" evidence="6">
    <location>
        <begin position="138"/>
        <end position="158"/>
    </location>
</feature>
<evidence type="ECO:0000256" key="3">
    <source>
        <dbReference type="ARBA" id="ARBA00022692"/>
    </source>
</evidence>
<evidence type="ECO:0000313" key="8">
    <source>
        <dbReference type="EMBL" id="WKW13807.1"/>
    </source>
</evidence>
<dbReference type="GO" id="GO:0016020">
    <property type="term" value="C:membrane"/>
    <property type="evidence" value="ECO:0007669"/>
    <property type="project" value="UniProtKB-SubCell"/>
</dbReference>
<keyword evidence="5 6" id="KW-0472">Membrane</keyword>
<feature type="transmembrane region" description="Helical" evidence="6">
    <location>
        <begin position="178"/>
        <end position="197"/>
    </location>
</feature>
<accession>A0AA49JXD5</accession>
<dbReference type="PANTHER" id="PTHR23538">
    <property type="entry name" value="44.5 KD BACTERIOCHLOROPHYLL SYNTHASE SUBUNIT"/>
    <property type="match status" value="1"/>
</dbReference>
<evidence type="ECO:0000256" key="5">
    <source>
        <dbReference type="ARBA" id="ARBA00023136"/>
    </source>
</evidence>
<dbReference type="PANTHER" id="PTHR23538:SF1">
    <property type="entry name" value="44.5 KD BACTERIOCHLOROPHYLL SYNTHASE SUBUNIT"/>
    <property type="match status" value="1"/>
</dbReference>
<protein>
    <submittedName>
        <fullName evidence="7">BCD family MFS transporter</fullName>
    </submittedName>
</protein>
<feature type="transmembrane region" description="Helical" evidence="6">
    <location>
        <begin position="357"/>
        <end position="378"/>
    </location>
</feature>
<feature type="transmembrane region" description="Helical" evidence="6">
    <location>
        <begin position="439"/>
        <end position="459"/>
    </location>
</feature>
<evidence type="ECO:0000313" key="7">
    <source>
        <dbReference type="EMBL" id="WKW10898.1"/>
    </source>
</evidence>
<evidence type="ECO:0000256" key="1">
    <source>
        <dbReference type="ARBA" id="ARBA00004141"/>
    </source>
</evidence>
<evidence type="ECO:0000313" key="9">
    <source>
        <dbReference type="Proteomes" id="UP001229955"/>
    </source>
</evidence>
<comment type="similarity">
    <text evidence="2">Belongs to the PucC family.</text>
</comment>
<dbReference type="EMBL" id="CP130612">
    <property type="protein sequence ID" value="WKW10898.1"/>
    <property type="molecule type" value="Genomic_DNA"/>
</dbReference>
<dbReference type="InterPro" id="IPR036259">
    <property type="entry name" value="MFS_trans_sf"/>
</dbReference>
<feature type="transmembrane region" description="Helical" evidence="6">
    <location>
        <begin position="330"/>
        <end position="351"/>
    </location>
</feature>
<sequence length="482" mass="51343">MSAAPSIITRTIQQLGPRFMPFADIATDDVPLSRFLRLSLFQLTVGMATTLFYGTLNRVMILELGVPATLVAAFIAIPLLVAPFRALIGFKSDTYRNVLGWRRVPFIWFGTLAMFGGLAIMPFALIVLSGEQIWGGRWIPLAGSALAFFLVGAGAHTVQTSGLALATDLSTEEKRPRVIALMYVMMLLGALISAFVLGGLLQDFTSIKLIQVIQGAALFTLVINTISLWKQEARRRGVVPYAKGERRPLFLDAWRAFLKGGNAIRLLVATGLGFFAFNMQDVLLEPYGGEILGWTVGQTTSLTGLTAAGAIVAFLWAARMMERGSDAVRVAALGCFLGVMSFCAVIFASPLQSSTMFAGGAFLMGMGEGLFAVGTLSAAMGLRDATQHGIALGAWGAVFASSEGLSMFGAGVIRDWVVRGIADGRITGAMADPSVPYSVVYHIETLLLFATLVALGPLVRLVRAGAIARETGKEFGLAELPA</sequence>
<evidence type="ECO:0000256" key="4">
    <source>
        <dbReference type="ARBA" id="ARBA00022989"/>
    </source>
</evidence>
<gene>
    <name evidence="7" type="ORF">Strain138_000131</name>
    <name evidence="8" type="ORF">Strain318_000131</name>
</gene>
<dbReference type="KEGG" id="pspc:Strain318_000131"/>
<keyword evidence="4 6" id="KW-1133">Transmembrane helix</keyword>